<evidence type="ECO:0000313" key="3">
    <source>
        <dbReference type="Proteomes" id="UP001302666"/>
    </source>
</evidence>
<dbReference type="EMBL" id="CP136704">
    <property type="protein sequence ID" value="WOI34751.1"/>
    <property type="molecule type" value="Genomic_DNA"/>
</dbReference>
<reference evidence="2 3" key="1">
    <citation type="submission" date="2023-10" db="EMBL/GenBank/DDBJ databases">
        <title>Eight complete genome sequences of bacteria isolated from laboratory stock of Giant Kelp gametophytes.</title>
        <authorList>
            <person name="Tolentino B."/>
            <person name="Nuzhdin S."/>
        </authorList>
    </citation>
    <scope>NUCLEOTIDE SEQUENCE [LARGE SCALE GENOMIC DNA]</scope>
    <source>
        <strain evidence="2 3">LC.270.F.C4</strain>
    </source>
</reference>
<feature type="domain" description="DUF1937" evidence="1">
    <location>
        <begin position="42"/>
        <end position="160"/>
    </location>
</feature>
<dbReference type="RefSeq" id="WP_317386589.1">
    <property type="nucleotide sequence ID" value="NZ_CP136704.1"/>
</dbReference>
<dbReference type="InterPro" id="IPR015235">
    <property type="entry name" value="DUF1937"/>
</dbReference>
<name>A0ABZ0HJW0_TRISK</name>
<dbReference type="Gene3D" id="3.40.50.10400">
    <property type="entry name" value="Hypothetical protein PA1492"/>
    <property type="match status" value="1"/>
</dbReference>
<accession>A0ABZ0HJW0</accession>
<organism evidence="2 3">
    <name type="scientific">Tritonibacter scottomollicae</name>
    <name type="common">Epibacterium scottomollicae</name>
    <dbReference type="NCBI Taxonomy" id="483013"/>
    <lineage>
        <taxon>Bacteria</taxon>
        <taxon>Pseudomonadati</taxon>
        <taxon>Pseudomonadota</taxon>
        <taxon>Alphaproteobacteria</taxon>
        <taxon>Rhodobacterales</taxon>
        <taxon>Paracoccaceae</taxon>
        <taxon>Tritonibacter</taxon>
    </lineage>
</organism>
<sequence length="169" mass="18875">MGLDFDFPRQPDWPWLKASYPGNILLHVDCPFMEVVRRVGGRMAYLATPYTKAVLNDDLQWDRGLSFDIEVRSARWSRSFAIEGVTVVSPIVMSCAICHADVEGHLDPLDDAFWSRWCQPMLSACGAVVIPAMDGWDVSRGVWREACWALLHNVPVYLVAEGSEFGGAA</sequence>
<evidence type="ECO:0000259" key="1">
    <source>
        <dbReference type="Pfam" id="PF09152"/>
    </source>
</evidence>
<gene>
    <name evidence="2" type="ORF">R1T40_08505</name>
</gene>
<proteinExistence type="predicted"/>
<dbReference type="Proteomes" id="UP001302666">
    <property type="component" value="Chromosome"/>
</dbReference>
<evidence type="ECO:0000313" key="2">
    <source>
        <dbReference type="EMBL" id="WOI34751.1"/>
    </source>
</evidence>
<protein>
    <submittedName>
        <fullName evidence="2">DUF1937 family protein</fullName>
    </submittedName>
</protein>
<dbReference type="Pfam" id="PF09152">
    <property type="entry name" value="DUF1937"/>
    <property type="match status" value="1"/>
</dbReference>
<keyword evidence="3" id="KW-1185">Reference proteome</keyword>
<dbReference type="SUPFAM" id="SSF52309">
    <property type="entry name" value="N-(deoxy)ribosyltransferase-like"/>
    <property type="match status" value="1"/>
</dbReference>